<dbReference type="Gene3D" id="1.10.10.10">
    <property type="entry name" value="Winged helix-like DNA-binding domain superfamily/Winged helix DNA-binding domain"/>
    <property type="match status" value="1"/>
</dbReference>
<dbReference type="InterPro" id="IPR059120">
    <property type="entry name" value="Cullin-like_AB"/>
</dbReference>
<dbReference type="Pfam" id="PF26557">
    <property type="entry name" value="Cullin_AB"/>
    <property type="match status" value="1"/>
</dbReference>
<evidence type="ECO:0000256" key="4">
    <source>
        <dbReference type="ARBA" id="ARBA00022786"/>
    </source>
</evidence>
<feature type="domain" description="Cullin family profile" evidence="8">
    <location>
        <begin position="435"/>
        <end position="632"/>
    </location>
</feature>
<dbReference type="AlphaFoldDB" id="A0A0K2TV75"/>
<accession>A0A0K2TV75</accession>
<dbReference type="InterPro" id="IPR057975">
    <property type="entry name" value="TPR_ANAPC2"/>
</dbReference>
<evidence type="ECO:0000256" key="7">
    <source>
        <dbReference type="SAM" id="MobiDB-lite"/>
    </source>
</evidence>
<dbReference type="GO" id="GO:0031625">
    <property type="term" value="F:ubiquitin protein ligase binding"/>
    <property type="evidence" value="ECO:0007669"/>
    <property type="project" value="InterPro"/>
</dbReference>
<dbReference type="PANTHER" id="PTHR45957">
    <property type="entry name" value="ANAPHASE-PROMOTING COMPLEX SUBUNIT 2"/>
    <property type="match status" value="1"/>
</dbReference>
<reference evidence="9" key="1">
    <citation type="submission" date="2014-05" db="EMBL/GenBank/DDBJ databases">
        <authorList>
            <person name="Chronopoulou M."/>
        </authorList>
    </citation>
    <scope>NUCLEOTIDE SEQUENCE</scope>
    <source>
        <tissue evidence="9">Whole organism</tissue>
    </source>
</reference>
<feature type="compositionally biased region" description="Acidic residues" evidence="7">
    <location>
        <begin position="149"/>
        <end position="160"/>
    </location>
</feature>
<keyword evidence="2" id="KW-0132">Cell division</keyword>
<dbReference type="InterPro" id="IPR036390">
    <property type="entry name" value="WH_DNA-bd_sf"/>
</dbReference>
<dbReference type="GO" id="GO:0006511">
    <property type="term" value="P:ubiquitin-dependent protein catabolic process"/>
    <property type="evidence" value="ECO:0007669"/>
    <property type="project" value="InterPro"/>
</dbReference>
<evidence type="ECO:0000256" key="2">
    <source>
        <dbReference type="ARBA" id="ARBA00022618"/>
    </source>
</evidence>
<evidence type="ECO:0000256" key="6">
    <source>
        <dbReference type="PROSITE-ProRule" id="PRU00330"/>
    </source>
</evidence>
<dbReference type="SUPFAM" id="SSF46785">
    <property type="entry name" value="Winged helix' DNA-binding domain"/>
    <property type="match status" value="1"/>
</dbReference>
<dbReference type="GO" id="GO:0051301">
    <property type="term" value="P:cell division"/>
    <property type="evidence" value="ECO:0007669"/>
    <property type="project" value="UniProtKB-KW"/>
</dbReference>
<dbReference type="SMART" id="SM01013">
    <property type="entry name" value="APC2"/>
    <property type="match status" value="1"/>
</dbReference>
<name>A0A0K2TV75_LEPSM</name>
<keyword evidence="3" id="KW-0498">Mitosis</keyword>
<comment type="similarity">
    <text evidence="6">Belongs to the cullin family.</text>
</comment>
<dbReference type="SMART" id="SM00182">
    <property type="entry name" value="CULLIN"/>
    <property type="match status" value="1"/>
</dbReference>
<dbReference type="GO" id="GO:0005680">
    <property type="term" value="C:anaphase-promoting complex"/>
    <property type="evidence" value="ECO:0007669"/>
    <property type="project" value="TreeGrafter"/>
</dbReference>
<keyword evidence="5" id="KW-0131">Cell cycle</keyword>
<dbReference type="Pfam" id="PF08672">
    <property type="entry name" value="ANAPC2"/>
    <property type="match status" value="1"/>
</dbReference>
<dbReference type="InterPro" id="IPR016158">
    <property type="entry name" value="Cullin_homology"/>
</dbReference>
<dbReference type="GO" id="GO:0007091">
    <property type="term" value="P:metaphase/anaphase transition of mitotic cell cycle"/>
    <property type="evidence" value="ECO:0007669"/>
    <property type="project" value="TreeGrafter"/>
</dbReference>
<protein>
    <recommendedName>
        <fullName evidence="1">Anaphase-promoting complex subunit 2</fullName>
    </recommendedName>
</protein>
<proteinExistence type="inferred from homology"/>
<dbReference type="Pfam" id="PF25773">
    <property type="entry name" value="TPR_ANAPC2"/>
    <property type="match status" value="1"/>
</dbReference>
<dbReference type="InterPro" id="IPR044554">
    <property type="entry name" value="ANAPC2"/>
</dbReference>
<evidence type="ECO:0000256" key="1">
    <source>
        <dbReference type="ARBA" id="ARBA00016068"/>
    </source>
</evidence>
<dbReference type="OrthoDB" id="5581181at2759"/>
<dbReference type="GO" id="GO:0070979">
    <property type="term" value="P:protein K11-linked ubiquitination"/>
    <property type="evidence" value="ECO:0007669"/>
    <property type="project" value="TreeGrafter"/>
</dbReference>
<dbReference type="Gene3D" id="3.30.230.130">
    <property type="entry name" value="Cullin, Chain C, Domain 2"/>
    <property type="match status" value="1"/>
</dbReference>
<dbReference type="Gene3D" id="1.20.1310.10">
    <property type="entry name" value="Cullin Repeats"/>
    <property type="match status" value="1"/>
</dbReference>
<dbReference type="InterPro" id="IPR036388">
    <property type="entry name" value="WH-like_DNA-bd_sf"/>
</dbReference>
<sequence>MDEAWADLEHYFIRNEWKKRGSLKGSTLELLRNSPQEFRDHLRDFFLSHVLYILRQRIIPQFAEQLRLDLPLAVDFIHDSISKDIQPFLKALDEAVGARKEVPVELWLKGTLHSQLSTEQKHLHTVYEFYFRAFRVFHFRQERSRKEKDEDDEEEDDDVNDPSVECPGCKNETESCECNSVLELFLSVNKKLQDLGILELLTSNPVTDIVHKKIESHVLETCKGSFIISHIADLENWLSNVAISWIRSLYSSSSASNSFGQRLRHYLYEVYTHTRISQLFNIIIEFPESQPALKDLRECLTKTDLREHLTSHFKKVLENKLLHVGVNTVDILTAYIAAIRALMVLDPSGVLLEIVSEPVRKYLRSREDTVRCIVQSFDDNNSDLAEELERGQGLTLDENFLDEDLVDDNWDSWNPDPVDADPNKTTKSRRVSDIISMLVNIYGSKELFVNEYRSLLSNRLLSSFSYDTQKEIWNLELLKLRFGESPLHQCEVMLKDIRDSKRINFLLHSDDGPAELKNQPFPVNAIVLSAQFWPQFKQENLVLPQEITKALEVYTKAFENLKGNRTLNWKTHLGFANIDIEIGEKKINLTVSPVHAAIIYQFMEKAEWSAEELSHNLQVPVSILRRRMTFWLSQGLIRELEHDKYCLVEEGPIRRMSGLVSDPINEDEETESVTTTSRDQRAEELQVFWSYIVGMLTNLESLPLDRIFQMLKMFAMQGPSAVECSIEELR</sequence>
<organism evidence="9">
    <name type="scientific">Lepeophtheirus salmonis</name>
    <name type="common">Salmon louse</name>
    <name type="synonym">Caligus salmonis</name>
    <dbReference type="NCBI Taxonomy" id="72036"/>
    <lineage>
        <taxon>Eukaryota</taxon>
        <taxon>Metazoa</taxon>
        <taxon>Ecdysozoa</taxon>
        <taxon>Arthropoda</taxon>
        <taxon>Crustacea</taxon>
        <taxon>Multicrustacea</taxon>
        <taxon>Hexanauplia</taxon>
        <taxon>Copepoda</taxon>
        <taxon>Siphonostomatoida</taxon>
        <taxon>Caligidae</taxon>
        <taxon>Lepeophtheirus</taxon>
    </lineage>
</organism>
<dbReference type="SUPFAM" id="SSF75632">
    <property type="entry name" value="Cullin homology domain"/>
    <property type="match status" value="1"/>
</dbReference>
<evidence type="ECO:0000256" key="5">
    <source>
        <dbReference type="ARBA" id="ARBA00023306"/>
    </source>
</evidence>
<dbReference type="InterPro" id="IPR036317">
    <property type="entry name" value="Cullin_homology_sf"/>
</dbReference>
<keyword evidence="4" id="KW-0833">Ubl conjugation pathway</keyword>
<feature type="region of interest" description="Disordered" evidence="7">
    <location>
        <begin position="145"/>
        <end position="166"/>
    </location>
</feature>
<dbReference type="PROSITE" id="PS50069">
    <property type="entry name" value="CULLIN_2"/>
    <property type="match status" value="1"/>
</dbReference>
<dbReference type="PANTHER" id="PTHR45957:SF1">
    <property type="entry name" value="ANAPHASE-PROMOTING COMPLEX SUBUNIT 2"/>
    <property type="match status" value="1"/>
</dbReference>
<evidence type="ECO:0000313" key="9">
    <source>
        <dbReference type="EMBL" id="CDW29592.1"/>
    </source>
</evidence>
<dbReference type="InterPro" id="IPR014786">
    <property type="entry name" value="ANAPC2_C"/>
</dbReference>
<feature type="non-terminal residue" evidence="9">
    <location>
        <position position="730"/>
    </location>
</feature>
<evidence type="ECO:0000256" key="3">
    <source>
        <dbReference type="ARBA" id="ARBA00022776"/>
    </source>
</evidence>
<dbReference type="EMBL" id="HACA01012231">
    <property type="protein sequence ID" value="CDW29592.1"/>
    <property type="molecule type" value="Transcribed_RNA"/>
</dbReference>
<evidence type="ECO:0000259" key="8">
    <source>
        <dbReference type="PROSITE" id="PS50069"/>
    </source>
</evidence>